<dbReference type="InterPro" id="IPR019198">
    <property type="entry name" value="Beta_propeller_containing"/>
</dbReference>
<accession>A0A0M0K4G8</accession>
<proteinExistence type="predicted"/>
<organism evidence="2 3">
    <name type="scientific">Chrysochromulina tobinii</name>
    <dbReference type="NCBI Taxonomy" id="1460289"/>
    <lineage>
        <taxon>Eukaryota</taxon>
        <taxon>Haptista</taxon>
        <taxon>Haptophyta</taxon>
        <taxon>Prymnesiophyceae</taxon>
        <taxon>Prymnesiales</taxon>
        <taxon>Chrysochromulinaceae</taxon>
        <taxon>Chrysochromulina</taxon>
    </lineage>
</organism>
<evidence type="ECO:0000256" key="1">
    <source>
        <dbReference type="SAM" id="MobiDB-lite"/>
    </source>
</evidence>
<protein>
    <submittedName>
        <fullName evidence="2">Beta propeller domain-containing protein</fullName>
    </submittedName>
</protein>
<comment type="caution">
    <text evidence="2">The sequence shown here is derived from an EMBL/GenBank/DDBJ whole genome shotgun (WGS) entry which is preliminary data.</text>
</comment>
<feature type="region of interest" description="Disordered" evidence="1">
    <location>
        <begin position="1"/>
        <end position="30"/>
    </location>
</feature>
<dbReference type="EMBL" id="JWZX01001448">
    <property type="protein sequence ID" value="KOO33704.1"/>
    <property type="molecule type" value="Genomic_DNA"/>
</dbReference>
<reference evidence="3" key="1">
    <citation type="journal article" date="2015" name="PLoS Genet.">
        <title>Genome Sequence and Transcriptome Analyses of Chrysochromulina tobin: Metabolic Tools for Enhanced Algal Fitness in the Prominent Order Prymnesiales (Haptophyceae).</title>
        <authorList>
            <person name="Hovde B.T."/>
            <person name="Deodato C.R."/>
            <person name="Hunsperger H.M."/>
            <person name="Ryken S.A."/>
            <person name="Yost W."/>
            <person name="Jha R.K."/>
            <person name="Patterson J."/>
            <person name="Monnat R.J. Jr."/>
            <person name="Barlow S.B."/>
            <person name="Starkenburg S.R."/>
            <person name="Cattolico R.A."/>
        </authorList>
    </citation>
    <scope>NUCLEOTIDE SEQUENCE</scope>
    <source>
        <strain evidence="3">CCMP291</strain>
    </source>
</reference>
<gene>
    <name evidence="2" type="ORF">Ctob_012206</name>
</gene>
<evidence type="ECO:0000313" key="3">
    <source>
        <dbReference type="Proteomes" id="UP000037460"/>
    </source>
</evidence>
<sequence>MAMGRPEGVLRGSGATADVSVSGSTAPSTAASVDYSTTNVQVVGIDESDIVKNDGAYIYTVGGGQLVIVRAYPSSQRAVLSRTNLRAAEPATSASVFAAQQALLNGDVLLVIEPTPFEILPLSALDSIAAPGAATSADEMLPIVEACSELSYIPYVQPRSLLTILSVSVGAQAHRPGLVVGVRTIATGSAYREPAVFASFDSLYVASYNSEWLCADGGWESCTFDEATYLMAYTLPGNGSITLRARGGVPGYLLNQWSMDEFEGHLRVAYTRESRDGVLSENRVDVLRADNLQRVGRLGGLGWGERIYAMRFAGKLAYMVTFRQIDPLYTLDLRTPTAPYVIGELKIPGFSDYLHPINDTALLGIGKAGNDNGQIFGVKVALFDVTNPTLPVLAASVELGGPGSSTPVSEDHKALLFDPARSLLVVPVTEMQSWASCDTPPGFHGARVYTLGGSTGFTLRASIEHGANRSHDSAWPANVSANHQYPMHGCLSTPCQSGAVRRSLYIGDELYTLSDDELRATSMTSWARTWMQPLHVREVLARQGTCTLNGSPIEWARVAASGPDIYWCYEGTACLGDQGLRGYECEPGAYRSMELLLNGALSPCGNLSCTPRGAADVEYNQCVVWF</sequence>
<feature type="compositionally biased region" description="Polar residues" evidence="1">
    <location>
        <begin position="19"/>
        <end position="30"/>
    </location>
</feature>
<name>A0A0M0K4G8_9EUKA</name>
<dbReference type="OrthoDB" id="10264491at2759"/>
<dbReference type="AlphaFoldDB" id="A0A0M0K4G8"/>
<evidence type="ECO:0000313" key="2">
    <source>
        <dbReference type="EMBL" id="KOO33704.1"/>
    </source>
</evidence>
<dbReference type="Pfam" id="PF09826">
    <property type="entry name" value="Beta_propel"/>
    <property type="match status" value="2"/>
</dbReference>
<keyword evidence="3" id="KW-1185">Reference proteome</keyword>
<dbReference type="Proteomes" id="UP000037460">
    <property type="component" value="Unassembled WGS sequence"/>
</dbReference>